<comment type="caution">
    <text evidence="2">The sequence shown here is derived from an EMBL/GenBank/DDBJ whole genome shotgun (WGS) entry which is preliminary data.</text>
</comment>
<name>A0A8J3LBC6_9ACTN</name>
<dbReference type="EMBL" id="BONJ01000020">
    <property type="protein sequence ID" value="GIG15239.1"/>
    <property type="molecule type" value="Genomic_DNA"/>
</dbReference>
<evidence type="ECO:0000313" key="3">
    <source>
        <dbReference type="Proteomes" id="UP000660339"/>
    </source>
</evidence>
<gene>
    <name evidence="2" type="ORF">Cme02nite_35710</name>
</gene>
<dbReference type="Proteomes" id="UP000660339">
    <property type="component" value="Unassembled WGS sequence"/>
</dbReference>
<keyword evidence="3" id="KW-1185">Reference proteome</keyword>
<reference evidence="2" key="1">
    <citation type="submission" date="2021-01" db="EMBL/GenBank/DDBJ databases">
        <title>Whole genome shotgun sequence of Catellatospora methionotrophica NBRC 14553.</title>
        <authorList>
            <person name="Komaki H."/>
            <person name="Tamura T."/>
        </authorList>
    </citation>
    <scope>NUCLEOTIDE SEQUENCE</scope>
    <source>
        <strain evidence="2">NBRC 14553</strain>
    </source>
</reference>
<organism evidence="2 3">
    <name type="scientific">Catellatospora methionotrophica</name>
    <dbReference type="NCBI Taxonomy" id="121620"/>
    <lineage>
        <taxon>Bacteria</taxon>
        <taxon>Bacillati</taxon>
        <taxon>Actinomycetota</taxon>
        <taxon>Actinomycetes</taxon>
        <taxon>Micromonosporales</taxon>
        <taxon>Micromonosporaceae</taxon>
        <taxon>Catellatospora</taxon>
    </lineage>
</organism>
<sequence length="76" mass="7931">MLWIEGARPAASADRAYAAAGDRSCSAAVFIGCLPKVPRRLSHRAEGDTGSRPDAAALLPTNTRPDPSRAAGSHYP</sequence>
<dbReference type="AlphaFoldDB" id="A0A8J3LBC6"/>
<evidence type="ECO:0000256" key="1">
    <source>
        <dbReference type="SAM" id="MobiDB-lite"/>
    </source>
</evidence>
<evidence type="ECO:0000313" key="2">
    <source>
        <dbReference type="EMBL" id="GIG15239.1"/>
    </source>
</evidence>
<proteinExistence type="predicted"/>
<protein>
    <submittedName>
        <fullName evidence="2">Uncharacterized protein</fullName>
    </submittedName>
</protein>
<accession>A0A8J3LBC6</accession>
<feature type="region of interest" description="Disordered" evidence="1">
    <location>
        <begin position="42"/>
        <end position="76"/>
    </location>
</feature>